<accession>A0A4V2R1G1</accession>
<sequence>MEQDTRNDQHPDEQTAQQQTGQWATHAQQHVIKTDGHNIAAALNYHCLYQDVETMFCAQPLLLI</sequence>
<gene>
    <name evidence="2" type="ORF">EC844_105101</name>
</gene>
<feature type="region of interest" description="Disordered" evidence="1">
    <location>
        <begin position="1"/>
        <end position="28"/>
    </location>
</feature>
<dbReference type="EMBL" id="SLVJ01000005">
    <property type="protein sequence ID" value="TCM68398.1"/>
    <property type="molecule type" value="Genomic_DNA"/>
</dbReference>
<evidence type="ECO:0000256" key="1">
    <source>
        <dbReference type="SAM" id="MobiDB-lite"/>
    </source>
</evidence>
<dbReference type="AlphaFoldDB" id="A0A4V2R1G1"/>
<proteinExistence type="predicted"/>
<dbReference type="Proteomes" id="UP000294963">
    <property type="component" value="Unassembled WGS sequence"/>
</dbReference>
<feature type="compositionally biased region" description="Basic and acidic residues" evidence="1">
    <location>
        <begin position="1"/>
        <end position="13"/>
    </location>
</feature>
<reference evidence="2 3" key="1">
    <citation type="submission" date="2019-03" db="EMBL/GenBank/DDBJ databases">
        <title>Genomic analyses of the natural microbiome of Caenorhabditis elegans.</title>
        <authorList>
            <person name="Samuel B."/>
        </authorList>
    </citation>
    <scope>NUCLEOTIDE SEQUENCE [LARGE SCALE GENOMIC DNA]</scope>
    <source>
        <strain evidence="2 3">JUb89</strain>
    </source>
</reference>
<feature type="compositionally biased region" description="Low complexity" evidence="1">
    <location>
        <begin position="14"/>
        <end position="28"/>
    </location>
</feature>
<comment type="caution">
    <text evidence="2">The sequence shown here is derived from an EMBL/GenBank/DDBJ whole genome shotgun (WGS) entry which is preliminary data.</text>
</comment>
<protein>
    <submittedName>
        <fullName evidence="2">Uncharacterized protein</fullName>
    </submittedName>
</protein>
<name>A0A4V2R1G1_ACICA</name>
<keyword evidence="3" id="KW-1185">Reference proteome</keyword>
<evidence type="ECO:0000313" key="3">
    <source>
        <dbReference type="Proteomes" id="UP000294963"/>
    </source>
</evidence>
<organism evidence="2 3">
    <name type="scientific">Acinetobacter calcoaceticus</name>
    <dbReference type="NCBI Taxonomy" id="471"/>
    <lineage>
        <taxon>Bacteria</taxon>
        <taxon>Pseudomonadati</taxon>
        <taxon>Pseudomonadota</taxon>
        <taxon>Gammaproteobacteria</taxon>
        <taxon>Moraxellales</taxon>
        <taxon>Moraxellaceae</taxon>
        <taxon>Acinetobacter</taxon>
        <taxon>Acinetobacter calcoaceticus/baumannii complex</taxon>
    </lineage>
</organism>
<evidence type="ECO:0000313" key="2">
    <source>
        <dbReference type="EMBL" id="TCM68398.1"/>
    </source>
</evidence>